<name>A0A382BPI1_9ZZZZ</name>
<reference evidence="2" key="1">
    <citation type="submission" date="2018-05" db="EMBL/GenBank/DDBJ databases">
        <authorList>
            <person name="Lanie J.A."/>
            <person name="Ng W.-L."/>
            <person name="Kazmierczak K.M."/>
            <person name="Andrzejewski T.M."/>
            <person name="Davidsen T.M."/>
            <person name="Wayne K.J."/>
            <person name="Tettelin H."/>
            <person name="Glass J.I."/>
            <person name="Rusch D."/>
            <person name="Podicherti R."/>
            <person name="Tsui H.-C.T."/>
            <person name="Winkler M.E."/>
        </authorList>
    </citation>
    <scope>NUCLEOTIDE SEQUENCE</scope>
</reference>
<evidence type="ECO:0000313" key="2">
    <source>
        <dbReference type="EMBL" id="SVB15302.1"/>
    </source>
</evidence>
<protein>
    <submittedName>
        <fullName evidence="2">Uncharacterized protein</fullName>
    </submittedName>
</protein>
<gene>
    <name evidence="2" type="ORF">METZ01_LOCUS168156</name>
</gene>
<dbReference type="EMBL" id="UINC01030621">
    <property type="protein sequence ID" value="SVB15302.1"/>
    <property type="molecule type" value="Genomic_DNA"/>
</dbReference>
<feature type="transmembrane region" description="Helical" evidence="1">
    <location>
        <begin position="21"/>
        <end position="40"/>
    </location>
</feature>
<keyword evidence="1" id="KW-1133">Transmembrane helix</keyword>
<sequence length="642" mass="74488">SIASQSIPKLIDFYMRDIRSLLYIWFLIISGGHALIIKIYGEIGLVREPSRIFNTHFLLSICAIIAFPYVFYILRFTKPTNIINHIYNNNMDQIKALTSSRSHALAHIPKVVEQQQYSMFESLNQLDDILEFIDFKEVKADIISDMSRTIQNYIRLKPYIHTDFFKVSPRVRTDMSFKTLFDQFGEMERNQSFYEQKCFRLLNNNYIKLMEKGEFDLSSMLAGEVAKIGLTAIESEDEDLIELVIIRFNTFFRMAFKHAVGTNEPRNIYNLSFFYGQFIKYLVEHKKVDHVKRCFGYLRFYGVEIAKAFPRVPSVYFDVAAIAFEMKKLLEQIHHDRWDMEIQTALVNEILQVDNPPDFNKDDLDQGIQINNTVRNIQFGLALFYQSEGVEEFVEQIAKDILDDLDYLGESTFYRVLGMTEGLMRFAGPTFWEDTDRGNVNIFFTPNKDQIDGFKQRLHDLAEAQLKKETTDKYLLTNTEMDLLWEMSRLTKEKEVEQIITKAENFELILTELDNIDGTRLEALVSLREKLNFNSENPKLIVTNSRQVAVGTELQIAGKISGRKEQLEFKAVVQSNTPNFLFVKVIDSGESAAVDKFSSLTVRFRPMRQKMIYQYQVAPQGIGANGLLRIAHSGLIKIVEEI</sequence>
<keyword evidence="1" id="KW-0472">Membrane</keyword>
<organism evidence="2">
    <name type="scientific">marine metagenome</name>
    <dbReference type="NCBI Taxonomy" id="408172"/>
    <lineage>
        <taxon>unclassified sequences</taxon>
        <taxon>metagenomes</taxon>
        <taxon>ecological metagenomes</taxon>
    </lineage>
</organism>
<dbReference type="AlphaFoldDB" id="A0A382BPI1"/>
<feature type="transmembrane region" description="Helical" evidence="1">
    <location>
        <begin position="52"/>
        <end position="74"/>
    </location>
</feature>
<proteinExistence type="predicted"/>
<evidence type="ECO:0000256" key="1">
    <source>
        <dbReference type="SAM" id="Phobius"/>
    </source>
</evidence>
<accession>A0A382BPI1</accession>
<feature type="non-terminal residue" evidence="2">
    <location>
        <position position="1"/>
    </location>
</feature>
<keyword evidence="1" id="KW-0812">Transmembrane</keyword>